<evidence type="ECO:0000313" key="1">
    <source>
        <dbReference type="EMBL" id="JAD77226.1"/>
    </source>
</evidence>
<dbReference type="AlphaFoldDB" id="A0A0A9CNR0"/>
<sequence>MKRHRARLDGYNTPLNLATPQLQRKAQVFGCRHGLGTPKSYHRALVHFCCRSSPKVWRMICPPHFWHGRSCGAASCGGPNAPIV</sequence>
<accession>A0A0A9CNR0</accession>
<dbReference type="EMBL" id="GBRH01220669">
    <property type="protein sequence ID" value="JAD77226.1"/>
    <property type="molecule type" value="Transcribed_RNA"/>
</dbReference>
<proteinExistence type="predicted"/>
<name>A0A0A9CNR0_ARUDO</name>
<reference evidence="1" key="2">
    <citation type="journal article" date="2015" name="Data Brief">
        <title>Shoot transcriptome of the giant reed, Arundo donax.</title>
        <authorList>
            <person name="Barrero R.A."/>
            <person name="Guerrero F.D."/>
            <person name="Moolhuijzen P."/>
            <person name="Goolsby J.A."/>
            <person name="Tidwell J."/>
            <person name="Bellgard S.E."/>
            <person name="Bellgard M.I."/>
        </authorList>
    </citation>
    <scope>NUCLEOTIDE SEQUENCE</scope>
    <source>
        <tissue evidence="1">Shoot tissue taken approximately 20 cm above the soil surface</tissue>
    </source>
</reference>
<protein>
    <submittedName>
        <fullName evidence="1">Uncharacterized protein</fullName>
    </submittedName>
</protein>
<reference evidence="1" key="1">
    <citation type="submission" date="2014-09" db="EMBL/GenBank/DDBJ databases">
        <authorList>
            <person name="Magalhaes I.L.F."/>
            <person name="Oliveira U."/>
            <person name="Santos F.R."/>
            <person name="Vidigal T.H.D.A."/>
            <person name="Brescovit A.D."/>
            <person name="Santos A.J."/>
        </authorList>
    </citation>
    <scope>NUCLEOTIDE SEQUENCE</scope>
    <source>
        <tissue evidence="1">Shoot tissue taken approximately 20 cm above the soil surface</tissue>
    </source>
</reference>
<organism evidence="1">
    <name type="scientific">Arundo donax</name>
    <name type="common">Giant reed</name>
    <name type="synonym">Donax arundinaceus</name>
    <dbReference type="NCBI Taxonomy" id="35708"/>
    <lineage>
        <taxon>Eukaryota</taxon>
        <taxon>Viridiplantae</taxon>
        <taxon>Streptophyta</taxon>
        <taxon>Embryophyta</taxon>
        <taxon>Tracheophyta</taxon>
        <taxon>Spermatophyta</taxon>
        <taxon>Magnoliopsida</taxon>
        <taxon>Liliopsida</taxon>
        <taxon>Poales</taxon>
        <taxon>Poaceae</taxon>
        <taxon>PACMAD clade</taxon>
        <taxon>Arundinoideae</taxon>
        <taxon>Arundineae</taxon>
        <taxon>Arundo</taxon>
    </lineage>
</organism>